<keyword evidence="2" id="KW-1185">Reference proteome</keyword>
<evidence type="ECO:0000313" key="1">
    <source>
        <dbReference type="EMBL" id="GGL85145.1"/>
    </source>
</evidence>
<evidence type="ECO:0000313" key="2">
    <source>
        <dbReference type="Proteomes" id="UP000649829"/>
    </source>
</evidence>
<protein>
    <submittedName>
        <fullName evidence="1">Uncharacterized protein</fullName>
    </submittedName>
</protein>
<reference evidence="1" key="1">
    <citation type="journal article" date="2014" name="Int. J. Syst. Evol. Microbiol.">
        <title>Complete genome sequence of Corynebacterium casei LMG S-19264T (=DSM 44701T), isolated from a smear-ripened cheese.</title>
        <authorList>
            <consortium name="US DOE Joint Genome Institute (JGI-PGF)"/>
            <person name="Walter F."/>
            <person name="Albersmeier A."/>
            <person name="Kalinowski J."/>
            <person name="Ruckert C."/>
        </authorList>
    </citation>
    <scope>NUCLEOTIDE SEQUENCE</scope>
    <source>
        <strain evidence="1">CGMCC 1.6293</strain>
    </source>
</reference>
<reference evidence="1" key="2">
    <citation type="submission" date="2020-09" db="EMBL/GenBank/DDBJ databases">
        <authorList>
            <person name="Sun Q."/>
            <person name="Zhou Y."/>
        </authorList>
    </citation>
    <scope>NUCLEOTIDE SEQUENCE</scope>
    <source>
        <strain evidence="1">CGMCC 1.6293</strain>
    </source>
</reference>
<dbReference type="RefSeq" id="WP_051630226.1">
    <property type="nucleotide sequence ID" value="NZ_BMLF01000001.1"/>
</dbReference>
<gene>
    <name evidence="1" type="ORF">GCM10011534_03830</name>
</gene>
<name>A0A917W9H2_9RHOB</name>
<sequence>MTTETETNWLDEEVGIVTAQLRDLKAEMVRLQARARNGDMAAAKEAQKTVAEVRTFLARAAETEARLAEINGRHGGARGYALDLDGARVAIRCRLDRLRRCHGAG</sequence>
<dbReference type="AlphaFoldDB" id="A0A917W9H2"/>
<proteinExistence type="predicted"/>
<dbReference type="EMBL" id="BMLF01000001">
    <property type="protein sequence ID" value="GGL85145.1"/>
    <property type="molecule type" value="Genomic_DNA"/>
</dbReference>
<dbReference type="Proteomes" id="UP000649829">
    <property type="component" value="Unassembled WGS sequence"/>
</dbReference>
<accession>A0A917W9H2</accession>
<organism evidence="1 2">
    <name type="scientific">Pseudooceanicola nanhaiensis</name>
    <dbReference type="NCBI Taxonomy" id="375761"/>
    <lineage>
        <taxon>Bacteria</taxon>
        <taxon>Pseudomonadati</taxon>
        <taxon>Pseudomonadota</taxon>
        <taxon>Alphaproteobacteria</taxon>
        <taxon>Rhodobacterales</taxon>
        <taxon>Paracoccaceae</taxon>
        <taxon>Pseudooceanicola</taxon>
    </lineage>
</organism>
<comment type="caution">
    <text evidence="1">The sequence shown here is derived from an EMBL/GenBank/DDBJ whole genome shotgun (WGS) entry which is preliminary data.</text>
</comment>